<organism evidence="14 15">
    <name type="scientific">Candidatus Phytoplasma phoenicium</name>
    <dbReference type="NCBI Taxonomy" id="198422"/>
    <lineage>
        <taxon>Bacteria</taxon>
        <taxon>Bacillati</taxon>
        <taxon>Mycoplasmatota</taxon>
        <taxon>Mollicutes</taxon>
        <taxon>Acholeplasmatales</taxon>
        <taxon>Acholeplasmataceae</taxon>
        <taxon>Candidatus Phytoplasma</taxon>
        <taxon>16SrIX (Pigeon pea witches'-broom group)</taxon>
    </lineage>
</organism>
<evidence type="ECO:0000256" key="8">
    <source>
        <dbReference type="ARBA" id="ARBA00034617"/>
    </source>
</evidence>
<protein>
    <recommendedName>
        <fullName evidence="9">DNA 3'-5' helicase</fullName>
        <ecNumber evidence="9">5.6.2.4</ecNumber>
    </recommendedName>
</protein>
<dbReference type="EC" id="5.6.2.4" evidence="9"/>
<comment type="catalytic activity">
    <reaction evidence="10">
        <text>ATP + H2O = ADP + phosphate + H(+)</text>
        <dbReference type="Rhea" id="RHEA:13065"/>
        <dbReference type="ChEBI" id="CHEBI:15377"/>
        <dbReference type="ChEBI" id="CHEBI:15378"/>
        <dbReference type="ChEBI" id="CHEBI:30616"/>
        <dbReference type="ChEBI" id="CHEBI:43474"/>
        <dbReference type="ChEBI" id="CHEBI:456216"/>
        <dbReference type="EC" id="5.6.2.4"/>
    </reaction>
</comment>
<reference evidence="14 15" key="1">
    <citation type="submission" date="2018-02" db="EMBL/GenBank/DDBJ databases">
        <title>Metagenomics reveals mixed infection of spiroplasma and phytoplasma in chicory.</title>
        <authorList>
            <person name="Polano C."/>
            <person name="Moruzzi S."/>
            <person name="Ermacora P."/>
            <person name="Ferrini F."/>
            <person name="Martini M."/>
            <person name="Firrao G."/>
        </authorList>
    </citation>
    <scope>NUCLEOTIDE SEQUENCE [LARGE SCALE GENOMIC DNA]</scope>
    <source>
        <strain evidence="14 15">ChiP</strain>
    </source>
</reference>
<keyword evidence="5 11" id="KW-0067">ATP-binding</keyword>
<dbReference type="PROSITE" id="PS51198">
    <property type="entry name" value="UVRD_HELICASE_ATP_BIND"/>
    <property type="match status" value="1"/>
</dbReference>
<evidence type="ECO:0000256" key="3">
    <source>
        <dbReference type="ARBA" id="ARBA00022801"/>
    </source>
</evidence>
<dbReference type="PANTHER" id="PTHR11070:SF2">
    <property type="entry name" value="ATP-DEPENDENT DNA HELICASE SRS2"/>
    <property type="match status" value="1"/>
</dbReference>
<dbReference type="InterPro" id="IPR013986">
    <property type="entry name" value="DExx_box_DNA_helicase_dom_sf"/>
</dbReference>
<dbReference type="Gene3D" id="1.10.486.10">
    <property type="entry name" value="PCRA, domain 4"/>
    <property type="match status" value="1"/>
</dbReference>
<proteinExistence type="inferred from homology"/>
<dbReference type="AlphaFoldDB" id="A0A2S8NUQ1"/>
<dbReference type="InterPro" id="IPR027417">
    <property type="entry name" value="P-loop_NTPase"/>
</dbReference>
<evidence type="ECO:0000256" key="10">
    <source>
        <dbReference type="ARBA" id="ARBA00048988"/>
    </source>
</evidence>
<dbReference type="Gene3D" id="3.40.50.300">
    <property type="entry name" value="P-loop containing nucleotide triphosphate hydrolases"/>
    <property type="match status" value="2"/>
</dbReference>
<evidence type="ECO:0000256" key="11">
    <source>
        <dbReference type="PROSITE-ProRule" id="PRU00560"/>
    </source>
</evidence>
<comment type="caution">
    <text evidence="14">The sequence shown here is derived from an EMBL/GenBank/DDBJ whole genome shotgun (WGS) entry which is preliminary data.</text>
</comment>
<keyword evidence="4 11" id="KW-0347">Helicase</keyword>
<feature type="binding site" evidence="11">
    <location>
        <begin position="29"/>
        <end position="36"/>
    </location>
    <ligand>
        <name>ATP</name>
        <dbReference type="ChEBI" id="CHEBI:30616"/>
    </ligand>
</feature>
<keyword evidence="3 11" id="KW-0378">Hydrolase</keyword>
<evidence type="ECO:0000256" key="9">
    <source>
        <dbReference type="ARBA" id="ARBA00034808"/>
    </source>
</evidence>
<evidence type="ECO:0000256" key="4">
    <source>
        <dbReference type="ARBA" id="ARBA00022806"/>
    </source>
</evidence>
<dbReference type="PANTHER" id="PTHR11070">
    <property type="entry name" value="UVRD / RECB / PCRA DNA HELICASE FAMILY MEMBER"/>
    <property type="match status" value="1"/>
</dbReference>
<dbReference type="GO" id="GO:0016887">
    <property type="term" value="F:ATP hydrolysis activity"/>
    <property type="evidence" value="ECO:0007669"/>
    <property type="project" value="RHEA"/>
</dbReference>
<dbReference type="InterPro" id="IPR000212">
    <property type="entry name" value="DNA_helicase_UvrD/REP"/>
</dbReference>
<feature type="domain" description="UvrD-like helicase C-terminal" evidence="13">
    <location>
        <begin position="304"/>
        <end position="593"/>
    </location>
</feature>
<comment type="catalytic activity">
    <reaction evidence="8">
        <text>Couples ATP hydrolysis with the unwinding of duplex DNA by translocating in the 3'-5' direction.</text>
        <dbReference type="EC" id="5.6.2.4"/>
    </reaction>
</comment>
<gene>
    <name evidence="14" type="ORF">C6B37_01525</name>
</gene>
<evidence type="ECO:0000259" key="12">
    <source>
        <dbReference type="PROSITE" id="PS51198"/>
    </source>
</evidence>
<comment type="similarity">
    <text evidence="1">Belongs to the helicase family. UvrD subfamily.</text>
</comment>
<dbReference type="InterPro" id="IPR014016">
    <property type="entry name" value="UvrD-like_ATP-bd"/>
</dbReference>
<feature type="domain" description="UvrD-like helicase ATP-binding" evidence="12">
    <location>
        <begin position="8"/>
        <end position="303"/>
    </location>
</feature>
<dbReference type="Gene3D" id="1.10.10.160">
    <property type="match status" value="1"/>
</dbReference>
<evidence type="ECO:0000256" key="6">
    <source>
        <dbReference type="ARBA" id="ARBA00023125"/>
    </source>
</evidence>
<dbReference type="PROSITE" id="PS51217">
    <property type="entry name" value="UVRD_HELICASE_CTER"/>
    <property type="match status" value="1"/>
</dbReference>
<sequence>MKLEWLKKLNQEQLNIVTSIEKKSLYVIAGAGTGKTLVLTTRIAFLINQLQIPSDQILAITFTNNAVKELRQRLQQICSYEIFSHLSIFTFHSFGNQILKKYISHINSCFNSDFSIIDEQESRTIVKECIKNLNLDKNLFLASDTQKYISKMKIQKIKKEILDKIQFTNQHEEWFYHGYQKAEFSSKEYLKIYQHYQTYLQNNNLVDFDDLLIYSYQLLNTNKEITTFYQQKFSYILIDEFQDIDLIQYQIMKIIGSGCYIFAVGDPNQNIYSFRGADLLCNHLFVRDFKASKKNLTKNYRSTMNILEAANLLISYNYDSKKNFFQNNLQSYLGYGQNIIYQQFFNAQEEAEYIAQKIKKLVQDKQYKFYDIAILYRLNQLSKDIEQSLLLNDIPYRIQGYSAFYQKKEIKDIIAYLQILINPQNNFYLKRIINIPSRNIGAKTITTLEQIAEEQQLTLFETIQKIISKDHPLKKKLQTFQKTFQTLSKVFHNSEICNLSNVILLIDNIIHYSEFANKEKKIQDLEMKENVVININLAELQNILSNLEQKQKEGSFKSKLTSFLNNISLFHEEDQDLKTSNNVILSSIHKSKGLEFKVVFAIGWEDNVFSNQETHPFVNNGKSNHYRLLFQEERRLAYVAITRAKEMLYISSVMERIFFGQHTIAQPVIFIQEMKLKTQNDHYFGLRKNEKNTTHYKFFKKQKNATKSFDFYKTGDKLKHPEFGIGIIVSVDNNKNILIMAFKEPYGIKKFNIQTSFLLKLK</sequence>
<evidence type="ECO:0000259" key="13">
    <source>
        <dbReference type="PROSITE" id="PS51217"/>
    </source>
</evidence>
<dbReference type="Pfam" id="PF13361">
    <property type="entry name" value="UvrD_C"/>
    <property type="match status" value="1"/>
</dbReference>
<dbReference type="SUPFAM" id="SSF52540">
    <property type="entry name" value="P-loop containing nucleoside triphosphate hydrolases"/>
    <property type="match status" value="1"/>
</dbReference>
<keyword evidence="15" id="KW-1185">Reference proteome</keyword>
<accession>A0A2S8NUQ1</accession>
<evidence type="ECO:0000256" key="1">
    <source>
        <dbReference type="ARBA" id="ARBA00009922"/>
    </source>
</evidence>
<dbReference type="CDD" id="cd17932">
    <property type="entry name" value="DEXQc_UvrD"/>
    <property type="match status" value="1"/>
</dbReference>
<dbReference type="InterPro" id="IPR014017">
    <property type="entry name" value="DNA_helicase_UvrD-like_C"/>
</dbReference>
<evidence type="ECO:0000256" key="2">
    <source>
        <dbReference type="ARBA" id="ARBA00022741"/>
    </source>
</evidence>
<dbReference type="GO" id="GO:0043138">
    <property type="term" value="F:3'-5' DNA helicase activity"/>
    <property type="evidence" value="ECO:0007669"/>
    <property type="project" value="UniProtKB-EC"/>
</dbReference>
<evidence type="ECO:0000313" key="15">
    <source>
        <dbReference type="Proteomes" id="UP000238672"/>
    </source>
</evidence>
<evidence type="ECO:0000256" key="7">
    <source>
        <dbReference type="ARBA" id="ARBA00023235"/>
    </source>
</evidence>
<dbReference type="EMBL" id="PUUG01000042">
    <property type="protein sequence ID" value="PQP79632.1"/>
    <property type="molecule type" value="Genomic_DNA"/>
</dbReference>
<evidence type="ECO:0000313" key="14">
    <source>
        <dbReference type="EMBL" id="PQP79632.1"/>
    </source>
</evidence>
<dbReference type="Proteomes" id="UP000238672">
    <property type="component" value="Unassembled WGS sequence"/>
</dbReference>
<dbReference type="GO" id="GO:0003677">
    <property type="term" value="F:DNA binding"/>
    <property type="evidence" value="ECO:0007669"/>
    <property type="project" value="UniProtKB-KW"/>
</dbReference>
<dbReference type="GO" id="GO:0000725">
    <property type="term" value="P:recombinational repair"/>
    <property type="evidence" value="ECO:0007669"/>
    <property type="project" value="TreeGrafter"/>
</dbReference>
<dbReference type="Pfam" id="PF00580">
    <property type="entry name" value="UvrD-helicase"/>
    <property type="match status" value="1"/>
</dbReference>
<keyword evidence="7" id="KW-0413">Isomerase</keyword>
<dbReference type="GO" id="GO:0005524">
    <property type="term" value="F:ATP binding"/>
    <property type="evidence" value="ECO:0007669"/>
    <property type="project" value="UniProtKB-UniRule"/>
</dbReference>
<keyword evidence="6" id="KW-0238">DNA-binding</keyword>
<keyword evidence="2 11" id="KW-0547">Nucleotide-binding</keyword>
<name>A0A2S8NUQ1_9MOLU</name>
<evidence type="ECO:0000256" key="5">
    <source>
        <dbReference type="ARBA" id="ARBA00022840"/>
    </source>
</evidence>